<evidence type="ECO:0000313" key="1">
    <source>
        <dbReference type="EMBL" id="TYG82576.1"/>
    </source>
</evidence>
<dbReference type="Proteomes" id="UP000323506">
    <property type="component" value="Chromosome D01"/>
</dbReference>
<protein>
    <submittedName>
        <fullName evidence="1">Uncharacterized protein</fullName>
    </submittedName>
</protein>
<name>A0A5D2DND4_GOSDA</name>
<keyword evidence="2" id="KW-1185">Reference proteome</keyword>
<reference evidence="1 2" key="1">
    <citation type="submission" date="2019-06" db="EMBL/GenBank/DDBJ databases">
        <title>WGS assembly of Gossypium darwinii.</title>
        <authorList>
            <person name="Chen Z.J."/>
            <person name="Sreedasyam A."/>
            <person name="Ando A."/>
            <person name="Song Q."/>
            <person name="De L."/>
            <person name="Hulse-Kemp A."/>
            <person name="Ding M."/>
            <person name="Ye W."/>
            <person name="Kirkbride R."/>
            <person name="Jenkins J."/>
            <person name="Plott C."/>
            <person name="Lovell J."/>
            <person name="Lin Y.-M."/>
            <person name="Vaughn R."/>
            <person name="Liu B."/>
            <person name="Li W."/>
            <person name="Simpson S."/>
            <person name="Scheffler B."/>
            <person name="Saski C."/>
            <person name="Grover C."/>
            <person name="Hu G."/>
            <person name="Conover J."/>
            <person name="Carlson J."/>
            <person name="Shu S."/>
            <person name="Boston L."/>
            <person name="Williams M."/>
            <person name="Peterson D."/>
            <person name="Mcgee K."/>
            <person name="Jones D."/>
            <person name="Wendel J."/>
            <person name="Stelly D."/>
            <person name="Grimwood J."/>
            <person name="Schmutz J."/>
        </authorList>
    </citation>
    <scope>NUCLEOTIDE SEQUENCE [LARGE SCALE GENOMIC DNA]</scope>
    <source>
        <strain evidence="1">1808015.09</strain>
    </source>
</reference>
<sequence>MTAKGPPSMRSRGDSRSYNGFVFSLYRVVCHGSRYVGSSDRRTAAVARRRSRRLAAMGRPRCGAPRVSFG</sequence>
<evidence type="ECO:0000313" key="2">
    <source>
        <dbReference type="Proteomes" id="UP000323506"/>
    </source>
</evidence>
<organism evidence="1 2">
    <name type="scientific">Gossypium darwinii</name>
    <name type="common">Darwin's cotton</name>
    <name type="synonym">Gossypium barbadense var. darwinii</name>
    <dbReference type="NCBI Taxonomy" id="34276"/>
    <lineage>
        <taxon>Eukaryota</taxon>
        <taxon>Viridiplantae</taxon>
        <taxon>Streptophyta</taxon>
        <taxon>Embryophyta</taxon>
        <taxon>Tracheophyta</taxon>
        <taxon>Spermatophyta</taxon>
        <taxon>Magnoliopsida</taxon>
        <taxon>eudicotyledons</taxon>
        <taxon>Gunneridae</taxon>
        <taxon>Pentapetalae</taxon>
        <taxon>rosids</taxon>
        <taxon>malvids</taxon>
        <taxon>Malvales</taxon>
        <taxon>Malvaceae</taxon>
        <taxon>Malvoideae</taxon>
        <taxon>Gossypium</taxon>
    </lineage>
</organism>
<proteinExistence type="predicted"/>
<accession>A0A5D2DND4</accession>
<gene>
    <name evidence="1" type="ORF">ES288_D01G100200v1</name>
</gene>
<dbReference type="EMBL" id="CM017701">
    <property type="protein sequence ID" value="TYG82576.1"/>
    <property type="molecule type" value="Genomic_DNA"/>
</dbReference>
<dbReference type="AlphaFoldDB" id="A0A5D2DND4"/>